<reference evidence="1 2" key="1">
    <citation type="journal article" date="2018" name="IMA Fungus">
        <title>IMA Genome-F 9: Draft genome sequence of Annulohypoxylon stygium, Aspergillus mulundensis, Berkeleyomyces basicola (syn. Thielaviopsis basicola), Ceratocystis smalleyi, two Cercospora beticola strains, Coleophoma cylindrospora, Fusarium fracticaudum, Phialophora cf. hyalina, and Morchella septimelata.</title>
        <authorList>
            <person name="Wingfield B.D."/>
            <person name="Bills G.F."/>
            <person name="Dong Y."/>
            <person name="Huang W."/>
            <person name="Nel W.J."/>
            <person name="Swalarsk-Parry B.S."/>
            <person name="Vaghefi N."/>
            <person name="Wilken P.M."/>
            <person name="An Z."/>
            <person name="de Beer Z.W."/>
            <person name="De Vos L."/>
            <person name="Chen L."/>
            <person name="Duong T.A."/>
            <person name="Gao Y."/>
            <person name="Hammerbacher A."/>
            <person name="Kikkert J.R."/>
            <person name="Li Y."/>
            <person name="Li H."/>
            <person name="Li K."/>
            <person name="Li Q."/>
            <person name="Liu X."/>
            <person name="Ma X."/>
            <person name="Naidoo K."/>
            <person name="Pethybridge S.J."/>
            <person name="Sun J."/>
            <person name="Steenkamp E.T."/>
            <person name="van der Nest M.A."/>
            <person name="van Wyk S."/>
            <person name="Wingfield M.J."/>
            <person name="Xiong C."/>
            <person name="Yue Q."/>
            <person name="Zhang X."/>
        </authorList>
    </citation>
    <scope>NUCLEOTIDE SEQUENCE [LARGE SCALE GENOMIC DNA]</scope>
    <source>
        <strain evidence="1 2">BP5796</strain>
    </source>
</reference>
<accession>A0A3D8RV46</accession>
<name>A0A3D8RV46_9HELO</name>
<protein>
    <submittedName>
        <fullName evidence="1">Uncharacterized protein</fullName>
    </submittedName>
</protein>
<gene>
    <name evidence="1" type="ORF">BP5796_05698</name>
</gene>
<proteinExistence type="predicted"/>
<dbReference type="Proteomes" id="UP000256328">
    <property type="component" value="Unassembled WGS sequence"/>
</dbReference>
<organism evidence="1 2">
    <name type="scientific">Coleophoma crateriformis</name>
    <dbReference type="NCBI Taxonomy" id="565419"/>
    <lineage>
        <taxon>Eukaryota</taxon>
        <taxon>Fungi</taxon>
        <taxon>Dikarya</taxon>
        <taxon>Ascomycota</taxon>
        <taxon>Pezizomycotina</taxon>
        <taxon>Leotiomycetes</taxon>
        <taxon>Helotiales</taxon>
        <taxon>Dermateaceae</taxon>
        <taxon>Coleophoma</taxon>
    </lineage>
</organism>
<keyword evidence="2" id="KW-1185">Reference proteome</keyword>
<sequence length="361" mass="42195">MSKNIPDMKKEEEIPYCIWHPHTADEPTYRALAKKYPQMRYHVGRPCAVAGYTNLFHELDLLSDISIAEEARDNNKLVIFDSIMSSPFKYAVMNDYTRSINTDNPRVGNLNADTAVRSTLEIKQKYRSTPEPDDPSRPWPDHQWQYYFFKYGYHFNITEDWCVDENETDLCKELPGDAQLLPLLYSPLPLDLPNIDKDLLVLTAAYYGDIDRYARLRRPHIKEPELSCIVRGIYHNTMFAKWWSNQPEAQPEAHEWKHAIRCAITARFIMNNDLSRVTEETPERDLPYLIYYPSLAQPSTYEELVRRKPSMAPQVARASIIMDHQWLYDKLPVKPDQGLMREAKQALIHITLLISKEELTS</sequence>
<dbReference type="OrthoDB" id="4360026at2759"/>
<dbReference type="AlphaFoldDB" id="A0A3D8RV46"/>
<comment type="caution">
    <text evidence="1">The sequence shown here is derived from an EMBL/GenBank/DDBJ whole genome shotgun (WGS) entry which is preliminary data.</text>
</comment>
<dbReference type="EMBL" id="PDLN01000008">
    <property type="protein sequence ID" value="RDW77846.1"/>
    <property type="molecule type" value="Genomic_DNA"/>
</dbReference>
<evidence type="ECO:0000313" key="1">
    <source>
        <dbReference type="EMBL" id="RDW77846.1"/>
    </source>
</evidence>
<evidence type="ECO:0000313" key="2">
    <source>
        <dbReference type="Proteomes" id="UP000256328"/>
    </source>
</evidence>